<accession>A0A5C5Y2C4</accession>
<gene>
    <name evidence="4" type="primary">hupR1_1</name>
    <name evidence="4" type="ORF">Pan14r_10500</name>
</gene>
<dbReference type="InterPro" id="IPR001789">
    <property type="entry name" value="Sig_transdc_resp-reg_receiver"/>
</dbReference>
<evidence type="ECO:0000313" key="4">
    <source>
        <dbReference type="EMBL" id="TWT68803.1"/>
    </source>
</evidence>
<sequence length="415" mass="45620">MTESMGPKRQVLFVDDEPNVLSGLRRMLRCQRNVWDMHFAGGGEAALDVMRQMPIDVIVSDMRMPGMDGAELLTHVADQYPNTIRLVLSGQSEQEKIFRVIGPAHQFLSKPCDADRLIHTIERAVNLRAQLQDTALQEIISKITALPSLPEIYRDLVNELESDHASIDRVAEMIESDLAMSAKVLQLVNSSFFGLPSRVTAPKHAASLLGLNIMRPLALSASVFLQYESLDVDGFCLDHEIQHGLAVGVAARRVAECETDDPGVIDDTFVAGMLHDIGKLILAVHHTEAFADAIRLADARQQPLWQAELEIFQTTHAAIGGHLLGLWGLPNPVVEAVAFHHQPGAAPGGRFCPLTAVHVANNLIGLDVSCCETLGKCPESSPPQNNDMDFEYLESLQLKLRAEHWCNQMLAEAMP</sequence>
<organism evidence="4 5">
    <name type="scientific">Crateriforma conspicua</name>
    <dbReference type="NCBI Taxonomy" id="2527996"/>
    <lineage>
        <taxon>Bacteria</taxon>
        <taxon>Pseudomonadati</taxon>
        <taxon>Planctomycetota</taxon>
        <taxon>Planctomycetia</taxon>
        <taxon>Planctomycetales</taxon>
        <taxon>Planctomycetaceae</taxon>
        <taxon>Crateriforma</taxon>
    </lineage>
</organism>
<dbReference type="PANTHER" id="PTHR33525:SF3">
    <property type="entry name" value="RIBONUCLEASE Y"/>
    <property type="match status" value="1"/>
</dbReference>
<dbReference type="AlphaFoldDB" id="A0A5C5Y2C4"/>
<dbReference type="InterPro" id="IPR013976">
    <property type="entry name" value="HDOD"/>
</dbReference>
<dbReference type="GO" id="GO:0000160">
    <property type="term" value="P:phosphorelay signal transduction system"/>
    <property type="evidence" value="ECO:0007669"/>
    <property type="project" value="InterPro"/>
</dbReference>
<keyword evidence="5" id="KW-1185">Reference proteome</keyword>
<evidence type="ECO:0000259" key="2">
    <source>
        <dbReference type="PROSITE" id="PS50110"/>
    </source>
</evidence>
<feature type="domain" description="Response regulatory" evidence="2">
    <location>
        <begin position="10"/>
        <end position="125"/>
    </location>
</feature>
<dbReference type="Pfam" id="PF00072">
    <property type="entry name" value="Response_reg"/>
    <property type="match status" value="1"/>
</dbReference>
<keyword evidence="1" id="KW-0597">Phosphoprotein</keyword>
<dbReference type="RefSeq" id="WP_146438521.1">
    <property type="nucleotide sequence ID" value="NZ_SJPL01000001.1"/>
</dbReference>
<dbReference type="Proteomes" id="UP000317238">
    <property type="component" value="Unassembled WGS sequence"/>
</dbReference>
<dbReference type="Gene3D" id="3.40.50.2300">
    <property type="match status" value="1"/>
</dbReference>
<dbReference type="SUPFAM" id="SSF52172">
    <property type="entry name" value="CheY-like"/>
    <property type="match status" value="1"/>
</dbReference>
<evidence type="ECO:0000256" key="1">
    <source>
        <dbReference type="PROSITE-ProRule" id="PRU00169"/>
    </source>
</evidence>
<dbReference type="SMART" id="SM00448">
    <property type="entry name" value="REC"/>
    <property type="match status" value="1"/>
</dbReference>
<dbReference type="CDD" id="cd00077">
    <property type="entry name" value="HDc"/>
    <property type="match status" value="1"/>
</dbReference>
<dbReference type="EMBL" id="SJPL01000001">
    <property type="protein sequence ID" value="TWT68803.1"/>
    <property type="molecule type" value="Genomic_DNA"/>
</dbReference>
<name>A0A5C5Y2C4_9PLAN</name>
<dbReference type="Gene3D" id="1.10.3210.10">
    <property type="entry name" value="Hypothetical protein af1432"/>
    <property type="match status" value="1"/>
</dbReference>
<reference evidence="4 5" key="1">
    <citation type="submission" date="2019-02" db="EMBL/GenBank/DDBJ databases">
        <title>Deep-cultivation of Planctomycetes and their phenomic and genomic characterization uncovers novel biology.</title>
        <authorList>
            <person name="Wiegand S."/>
            <person name="Jogler M."/>
            <person name="Boedeker C."/>
            <person name="Pinto D."/>
            <person name="Vollmers J."/>
            <person name="Rivas-Marin E."/>
            <person name="Kohn T."/>
            <person name="Peeters S.H."/>
            <person name="Heuer A."/>
            <person name="Rast P."/>
            <person name="Oberbeckmann S."/>
            <person name="Bunk B."/>
            <person name="Jeske O."/>
            <person name="Meyerdierks A."/>
            <person name="Storesund J.E."/>
            <person name="Kallscheuer N."/>
            <person name="Luecker S."/>
            <person name="Lage O.M."/>
            <person name="Pohl T."/>
            <person name="Merkel B.J."/>
            <person name="Hornburger P."/>
            <person name="Mueller R.-W."/>
            <person name="Bruemmer F."/>
            <person name="Labrenz M."/>
            <person name="Spormann A.M."/>
            <person name="Op Den Camp H."/>
            <person name="Overmann J."/>
            <person name="Amann R."/>
            <person name="Jetten M.S.M."/>
            <person name="Mascher T."/>
            <person name="Medema M.H."/>
            <person name="Devos D.P."/>
            <person name="Kaster A.-K."/>
            <person name="Ovreas L."/>
            <person name="Rohde M."/>
            <person name="Galperin M.Y."/>
            <person name="Jogler C."/>
        </authorList>
    </citation>
    <scope>NUCLEOTIDE SEQUENCE [LARGE SCALE GENOMIC DNA]</scope>
    <source>
        <strain evidence="4 5">Pan14r</strain>
    </source>
</reference>
<dbReference type="InterPro" id="IPR011006">
    <property type="entry name" value="CheY-like_superfamily"/>
</dbReference>
<comment type="caution">
    <text evidence="4">The sequence shown here is derived from an EMBL/GenBank/DDBJ whole genome shotgun (WGS) entry which is preliminary data.</text>
</comment>
<proteinExistence type="predicted"/>
<feature type="modified residue" description="4-aspartylphosphate" evidence="1">
    <location>
        <position position="61"/>
    </location>
</feature>
<dbReference type="PROSITE" id="PS50110">
    <property type="entry name" value="RESPONSE_REGULATORY"/>
    <property type="match status" value="1"/>
</dbReference>
<evidence type="ECO:0000313" key="5">
    <source>
        <dbReference type="Proteomes" id="UP000317238"/>
    </source>
</evidence>
<dbReference type="InterPro" id="IPR003607">
    <property type="entry name" value="HD/PDEase_dom"/>
</dbReference>
<dbReference type="OrthoDB" id="9788446at2"/>
<dbReference type="CDD" id="cd17569">
    <property type="entry name" value="REC_HupR-like"/>
    <property type="match status" value="1"/>
</dbReference>
<dbReference type="PIRSF" id="PIRSF036883">
    <property type="entry name" value="RR_HD-GYP_mod"/>
    <property type="match status" value="1"/>
</dbReference>
<dbReference type="PROSITE" id="PS51833">
    <property type="entry name" value="HDOD"/>
    <property type="match status" value="1"/>
</dbReference>
<dbReference type="PANTHER" id="PTHR33525">
    <property type="match status" value="1"/>
</dbReference>
<protein>
    <submittedName>
        <fullName evidence="4">Hydrogenase transcriptional regulatory protein hupR1</fullName>
    </submittedName>
</protein>
<dbReference type="Pfam" id="PF08668">
    <property type="entry name" value="HDOD"/>
    <property type="match status" value="1"/>
</dbReference>
<evidence type="ECO:0000259" key="3">
    <source>
        <dbReference type="PROSITE" id="PS51833"/>
    </source>
</evidence>
<dbReference type="SUPFAM" id="SSF109604">
    <property type="entry name" value="HD-domain/PDEase-like"/>
    <property type="match status" value="1"/>
</dbReference>
<dbReference type="InterPro" id="IPR052340">
    <property type="entry name" value="RNase_Y/CdgJ"/>
</dbReference>
<dbReference type="InterPro" id="IPR014626">
    <property type="entry name" value="Sig_transdc_resp-reg_put"/>
</dbReference>
<feature type="domain" description="HDOD" evidence="3">
    <location>
        <begin position="146"/>
        <end position="343"/>
    </location>
</feature>